<name>A0ABU7RUU7_9ACTN</name>
<feature type="transmembrane region" description="Helical" evidence="7">
    <location>
        <begin position="80"/>
        <end position="97"/>
    </location>
</feature>
<feature type="compositionally biased region" description="Pro residues" evidence="6">
    <location>
        <begin position="19"/>
        <end position="33"/>
    </location>
</feature>
<comment type="subcellular location">
    <subcellularLocation>
        <location evidence="1">Cell membrane</location>
        <topology evidence="1">Multi-pass membrane protein</topology>
    </subcellularLocation>
</comment>
<evidence type="ECO:0000256" key="4">
    <source>
        <dbReference type="ARBA" id="ARBA00022989"/>
    </source>
</evidence>
<feature type="region of interest" description="Disordered" evidence="6">
    <location>
        <begin position="1"/>
        <end position="36"/>
    </location>
</feature>
<evidence type="ECO:0000256" key="1">
    <source>
        <dbReference type="ARBA" id="ARBA00004651"/>
    </source>
</evidence>
<dbReference type="EMBL" id="JAZGQK010000013">
    <property type="protein sequence ID" value="MEE6260268.1"/>
    <property type="molecule type" value="Genomic_DNA"/>
</dbReference>
<keyword evidence="4 7" id="KW-1133">Transmembrane helix</keyword>
<feature type="transmembrane region" description="Helical" evidence="7">
    <location>
        <begin position="160"/>
        <end position="180"/>
    </location>
</feature>
<gene>
    <name evidence="8" type="ORF">V1633_17405</name>
</gene>
<dbReference type="InterPro" id="IPR043428">
    <property type="entry name" value="LivM-like"/>
</dbReference>
<evidence type="ECO:0000256" key="7">
    <source>
        <dbReference type="SAM" id="Phobius"/>
    </source>
</evidence>
<evidence type="ECO:0000256" key="2">
    <source>
        <dbReference type="ARBA" id="ARBA00022475"/>
    </source>
</evidence>
<keyword evidence="2" id="KW-1003">Cell membrane</keyword>
<keyword evidence="5 7" id="KW-0472">Membrane</keyword>
<accession>A0ABU7RUU7</accession>
<evidence type="ECO:0000256" key="5">
    <source>
        <dbReference type="ARBA" id="ARBA00023136"/>
    </source>
</evidence>
<dbReference type="RefSeq" id="WP_331215389.1">
    <property type="nucleotide sequence ID" value="NZ_JAZGQK010000013.1"/>
</dbReference>
<evidence type="ECO:0000256" key="6">
    <source>
        <dbReference type="SAM" id="MobiDB-lite"/>
    </source>
</evidence>
<dbReference type="Proteomes" id="UP001332243">
    <property type="component" value="Unassembled WGS sequence"/>
</dbReference>
<keyword evidence="9" id="KW-1185">Reference proteome</keyword>
<dbReference type="InterPro" id="IPR001851">
    <property type="entry name" value="ABC_transp_permease"/>
</dbReference>
<dbReference type="PANTHER" id="PTHR30482:SF17">
    <property type="entry name" value="ABC TRANSPORTER ATP-BINDING PROTEIN"/>
    <property type="match status" value="1"/>
</dbReference>
<evidence type="ECO:0000256" key="3">
    <source>
        <dbReference type="ARBA" id="ARBA00022692"/>
    </source>
</evidence>
<feature type="transmembrane region" description="Helical" evidence="7">
    <location>
        <begin position="48"/>
        <end position="68"/>
    </location>
</feature>
<evidence type="ECO:0000313" key="8">
    <source>
        <dbReference type="EMBL" id="MEE6260268.1"/>
    </source>
</evidence>
<feature type="transmembrane region" description="Helical" evidence="7">
    <location>
        <begin position="258"/>
        <end position="281"/>
    </location>
</feature>
<comment type="caution">
    <text evidence="8">The sequence shown here is derived from an EMBL/GenBank/DDBJ whole genome shotgun (WGS) entry which is preliminary data.</text>
</comment>
<sequence>MTETTTSSAGPAVATSPAGSPPTETPTAGPAPAPGRGWRSALRTWSPLLVLLVFAVLPYSTVSVPGIFDGPLNAPGTLQLLAICLVFGGLAAGYDLLFGRTGMLSFGHALYFAAGVYGTDILITKAGLPLWQAALLTLTGGTTLAALLGAVALRTAGIAFAMVTLAFAQVGAILVAQDFWGLTGGEEGLPLDVSGLPTMLVGVANTVNLYWLALAYLAVVVLVVHRVAGSPTGRVLAGLRDDERRIGVLGLDPYRFKLVAFTLSGGMAVGGGVIYCLLVGGASPHVTSSELTLSLLVMVVLGGPGTRWGPVLGGMLYMYLDHRLTAFGASSAVDSLPGVLSGPLSQPLFVLGTVFILAVYFFPGGLAGLAGRLGPLRAAARRRPS</sequence>
<protein>
    <submittedName>
        <fullName evidence="8">Branched-chain amino acid ABC transporter permease</fullName>
    </submittedName>
</protein>
<proteinExistence type="predicted"/>
<feature type="transmembrane region" description="Helical" evidence="7">
    <location>
        <begin position="348"/>
        <end position="373"/>
    </location>
</feature>
<organism evidence="8 9">
    <name type="scientific">Plantactinospora sonchi</name>
    <dbReference type="NCBI Taxonomy" id="1544735"/>
    <lineage>
        <taxon>Bacteria</taxon>
        <taxon>Bacillati</taxon>
        <taxon>Actinomycetota</taxon>
        <taxon>Actinomycetes</taxon>
        <taxon>Micromonosporales</taxon>
        <taxon>Micromonosporaceae</taxon>
        <taxon>Plantactinospora</taxon>
    </lineage>
</organism>
<dbReference type="CDD" id="cd06581">
    <property type="entry name" value="TM_PBP1_LivM_like"/>
    <property type="match status" value="1"/>
</dbReference>
<evidence type="ECO:0000313" key="9">
    <source>
        <dbReference type="Proteomes" id="UP001332243"/>
    </source>
</evidence>
<feature type="transmembrane region" description="Helical" evidence="7">
    <location>
        <begin position="109"/>
        <end position="128"/>
    </location>
</feature>
<dbReference type="PANTHER" id="PTHR30482">
    <property type="entry name" value="HIGH-AFFINITY BRANCHED-CHAIN AMINO ACID TRANSPORT SYSTEM PERMEASE"/>
    <property type="match status" value="1"/>
</dbReference>
<feature type="transmembrane region" description="Helical" evidence="7">
    <location>
        <begin position="134"/>
        <end position="153"/>
    </location>
</feature>
<dbReference type="Pfam" id="PF02653">
    <property type="entry name" value="BPD_transp_2"/>
    <property type="match status" value="1"/>
</dbReference>
<reference evidence="8 9" key="1">
    <citation type="submission" date="2024-01" db="EMBL/GenBank/DDBJ databases">
        <title>Genome insights into Plantactinospora sonchi sp. nov.</title>
        <authorList>
            <person name="Wang L."/>
        </authorList>
    </citation>
    <scope>NUCLEOTIDE SEQUENCE [LARGE SCALE GENOMIC DNA]</scope>
    <source>
        <strain evidence="8 9">NEAU-QY2</strain>
    </source>
</reference>
<keyword evidence="3 7" id="KW-0812">Transmembrane</keyword>
<feature type="transmembrane region" description="Helical" evidence="7">
    <location>
        <begin position="200"/>
        <end position="224"/>
    </location>
</feature>